<name>A0A377TNF9_KLEPN</name>
<protein>
    <submittedName>
        <fullName evidence="1">3-oxoacyl-ACP reductase</fullName>
    </submittedName>
</protein>
<proteinExistence type="predicted"/>
<organism evidence="1 2">
    <name type="scientific">Klebsiella pneumoniae</name>
    <dbReference type="NCBI Taxonomy" id="573"/>
    <lineage>
        <taxon>Bacteria</taxon>
        <taxon>Pseudomonadati</taxon>
        <taxon>Pseudomonadota</taxon>
        <taxon>Gammaproteobacteria</taxon>
        <taxon>Enterobacterales</taxon>
        <taxon>Enterobacteriaceae</taxon>
        <taxon>Klebsiella/Raoultella group</taxon>
        <taxon>Klebsiella</taxon>
        <taxon>Klebsiella pneumoniae complex</taxon>
    </lineage>
</organism>
<gene>
    <name evidence="1" type="primary">fabG_3</name>
    <name evidence="1" type="ORF">NCTC9140_02123</name>
</gene>
<reference evidence="1 2" key="1">
    <citation type="submission" date="2018-06" db="EMBL/GenBank/DDBJ databases">
        <authorList>
            <consortium name="Pathogen Informatics"/>
            <person name="Doyle S."/>
        </authorList>
    </citation>
    <scope>NUCLEOTIDE SEQUENCE [LARGE SCALE GENOMIC DNA]</scope>
    <source>
        <strain evidence="1 2">NCTC9140</strain>
    </source>
</reference>
<dbReference type="Gene3D" id="3.40.50.720">
    <property type="entry name" value="NAD(P)-binding Rossmann-like Domain"/>
    <property type="match status" value="1"/>
</dbReference>
<dbReference type="InterPro" id="IPR002347">
    <property type="entry name" value="SDR_fam"/>
</dbReference>
<dbReference type="Proteomes" id="UP000254938">
    <property type="component" value="Unassembled WGS sequence"/>
</dbReference>
<sequence length="38" mass="4332">MNNAGIWLSGYVTEISPQDWDLVMNVNLKAIFHLSQLL</sequence>
<evidence type="ECO:0000313" key="2">
    <source>
        <dbReference type="Proteomes" id="UP000254938"/>
    </source>
</evidence>
<accession>A0A377TNF9</accession>
<dbReference type="SUPFAM" id="SSF51735">
    <property type="entry name" value="NAD(P)-binding Rossmann-fold domains"/>
    <property type="match status" value="1"/>
</dbReference>
<dbReference type="InterPro" id="IPR036291">
    <property type="entry name" value="NAD(P)-bd_dom_sf"/>
</dbReference>
<dbReference type="Pfam" id="PF00106">
    <property type="entry name" value="adh_short"/>
    <property type="match status" value="1"/>
</dbReference>
<dbReference type="AlphaFoldDB" id="A0A377TNF9"/>
<evidence type="ECO:0000313" key="1">
    <source>
        <dbReference type="EMBL" id="STS80411.1"/>
    </source>
</evidence>
<dbReference type="EMBL" id="UGKQ01000007">
    <property type="protein sequence ID" value="STS80411.1"/>
    <property type="molecule type" value="Genomic_DNA"/>
</dbReference>